<dbReference type="PANTHER" id="PTHR14326:SF15">
    <property type="entry name" value="OS06G0130200 PROTEIN"/>
    <property type="match status" value="1"/>
</dbReference>
<sequence length="408" mass="45767">MKLPIEIQGENNEMCEEMEDVCDGAFEFEDSVEIDLDFEFDVAKFFDLTRSETPEEIEVSEAWFECAKGHPPSPLVAKLGCGTYGSSCRTSSSMDGSQWTYSIKDGDICEASEVSSLDHLEKGEEMKSKLKSSYQECSPRIARLLRPTASHLAKQNQQRGACSVRVPGRLQKLGSPHKSLEDIAATKRQKLEINYLRKVAHLRHQAIFSHKTPKKENVTDANCYARPKVTVPKEPVLATAQRAQRHRSNNGVQSGDKSKCNCRSNNAFLHEKSEPDYKFKPRPFSNKIFSSKGDVGVFRTSKREATVPREFKLSNRKKPPQNPPIELFSKLSLNSENQPGSLPEEKQTLQTRGLQKSTSFSIMKENKIPNSINGKQRTSCPKQSQLSEGNMMIDIGNHPSGARSFAIH</sequence>
<dbReference type="GO" id="GO:0005880">
    <property type="term" value="C:nuclear microtubule"/>
    <property type="evidence" value="ECO:0007669"/>
    <property type="project" value="TreeGrafter"/>
</dbReference>
<protein>
    <recommendedName>
        <fullName evidence="2">TPX2 central domain-containing protein</fullName>
    </recommendedName>
</protein>
<dbReference type="PANTHER" id="PTHR14326">
    <property type="entry name" value="TARGETING PROTEIN FOR XKLP2"/>
    <property type="match status" value="1"/>
</dbReference>
<dbReference type="InterPro" id="IPR027330">
    <property type="entry name" value="TPX2_central_dom"/>
</dbReference>
<dbReference type="AlphaFoldDB" id="A0A7C9DRS1"/>
<feature type="compositionally biased region" description="Basic and acidic residues" evidence="1">
    <location>
        <begin position="304"/>
        <end position="313"/>
    </location>
</feature>
<evidence type="ECO:0000313" key="3">
    <source>
        <dbReference type="EMBL" id="MBA4645224.1"/>
    </source>
</evidence>
<organism evidence="3">
    <name type="scientific">Opuntia streptacantha</name>
    <name type="common">Prickly pear cactus</name>
    <name type="synonym">Opuntia cardona</name>
    <dbReference type="NCBI Taxonomy" id="393608"/>
    <lineage>
        <taxon>Eukaryota</taxon>
        <taxon>Viridiplantae</taxon>
        <taxon>Streptophyta</taxon>
        <taxon>Embryophyta</taxon>
        <taxon>Tracheophyta</taxon>
        <taxon>Spermatophyta</taxon>
        <taxon>Magnoliopsida</taxon>
        <taxon>eudicotyledons</taxon>
        <taxon>Gunneridae</taxon>
        <taxon>Pentapetalae</taxon>
        <taxon>Caryophyllales</taxon>
        <taxon>Cactineae</taxon>
        <taxon>Cactaceae</taxon>
        <taxon>Opuntioideae</taxon>
        <taxon>Opuntia</taxon>
    </lineage>
</organism>
<reference evidence="3" key="2">
    <citation type="submission" date="2020-07" db="EMBL/GenBank/DDBJ databases">
        <authorList>
            <person name="Vera ALvarez R."/>
            <person name="Arias-Moreno D.M."/>
            <person name="Jimenez-Jacinto V."/>
            <person name="Jimenez-Bremont J.F."/>
            <person name="Swaminathan K."/>
            <person name="Moose S.P."/>
            <person name="Guerrero-Gonzalez M.L."/>
            <person name="Marino-Ramirez L."/>
            <person name="Landsman D."/>
            <person name="Rodriguez-Kessler M."/>
            <person name="Delgado-Sanchez P."/>
        </authorList>
    </citation>
    <scope>NUCLEOTIDE SEQUENCE</scope>
    <source>
        <tissue evidence="3">Cladode</tissue>
    </source>
</reference>
<name>A0A7C9DRS1_OPUST</name>
<dbReference type="InterPro" id="IPR009675">
    <property type="entry name" value="TPX2_fam"/>
</dbReference>
<feature type="region of interest" description="Disordered" evidence="1">
    <location>
        <begin position="335"/>
        <end position="354"/>
    </location>
</feature>
<dbReference type="GO" id="GO:0060236">
    <property type="term" value="P:regulation of mitotic spindle organization"/>
    <property type="evidence" value="ECO:0007669"/>
    <property type="project" value="InterPro"/>
</dbReference>
<evidence type="ECO:0000259" key="2">
    <source>
        <dbReference type="Pfam" id="PF12214"/>
    </source>
</evidence>
<feature type="region of interest" description="Disordered" evidence="1">
    <location>
        <begin position="304"/>
        <end position="324"/>
    </location>
</feature>
<reference evidence="3" key="1">
    <citation type="journal article" date="2013" name="J. Plant Res.">
        <title>Effect of fungi and light on seed germination of three Opuntia species from semiarid lands of central Mexico.</title>
        <authorList>
            <person name="Delgado-Sanchez P."/>
            <person name="Jimenez-Bremont J.F."/>
            <person name="Guerrero-Gonzalez Mde L."/>
            <person name="Flores J."/>
        </authorList>
    </citation>
    <scope>NUCLEOTIDE SEQUENCE</scope>
    <source>
        <tissue evidence="3">Cladode</tissue>
    </source>
</reference>
<accession>A0A7C9DRS1</accession>
<dbReference type="Pfam" id="PF12214">
    <property type="entry name" value="TPX2_importin"/>
    <property type="match status" value="1"/>
</dbReference>
<dbReference type="GO" id="GO:0030295">
    <property type="term" value="F:protein kinase activator activity"/>
    <property type="evidence" value="ECO:0007669"/>
    <property type="project" value="TreeGrafter"/>
</dbReference>
<feature type="domain" description="TPX2 central" evidence="2">
    <location>
        <begin position="269"/>
        <end position="313"/>
    </location>
</feature>
<dbReference type="GO" id="GO:0008017">
    <property type="term" value="F:microtubule binding"/>
    <property type="evidence" value="ECO:0007669"/>
    <property type="project" value="TreeGrafter"/>
</dbReference>
<proteinExistence type="predicted"/>
<dbReference type="GO" id="GO:0005819">
    <property type="term" value="C:spindle"/>
    <property type="evidence" value="ECO:0007669"/>
    <property type="project" value="InterPro"/>
</dbReference>
<dbReference type="GO" id="GO:0090307">
    <property type="term" value="P:mitotic spindle assembly"/>
    <property type="evidence" value="ECO:0007669"/>
    <property type="project" value="TreeGrafter"/>
</dbReference>
<evidence type="ECO:0000256" key="1">
    <source>
        <dbReference type="SAM" id="MobiDB-lite"/>
    </source>
</evidence>
<dbReference type="EMBL" id="GISG01141476">
    <property type="protein sequence ID" value="MBA4645224.1"/>
    <property type="molecule type" value="Transcribed_RNA"/>
</dbReference>